<reference evidence="1 2" key="1">
    <citation type="submission" date="2017-01" db="EMBL/GenBank/DDBJ databases">
        <title>Draft genome sequence of Pseudomonas pachastrellae type strain CCUG 46540T from a deep sea.</title>
        <authorList>
            <person name="Gomila M."/>
            <person name="Mulet M."/>
            <person name="Lalucat J."/>
            <person name="Garcia-Valdes E."/>
        </authorList>
    </citation>
    <scope>NUCLEOTIDE SEQUENCE [LARGE SCALE GENOMIC DNA]</scope>
    <source>
        <strain evidence="1 2">CCUG 46540</strain>
    </source>
</reference>
<dbReference type="AlphaFoldDB" id="A0A1S8DAV6"/>
<dbReference type="STRING" id="254161.SAMN05216256_11545"/>
<dbReference type="OrthoDB" id="6854428at2"/>
<organism evidence="1 2">
    <name type="scientific">Halopseudomonas pachastrellae</name>
    <dbReference type="NCBI Taxonomy" id="254161"/>
    <lineage>
        <taxon>Bacteria</taxon>
        <taxon>Pseudomonadati</taxon>
        <taxon>Pseudomonadota</taxon>
        <taxon>Gammaproteobacteria</taxon>
        <taxon>Pseudomonadales</taxon>
        <taxon>Pseudomonadaceae</taxon>
        <taxon>Halopseudomonas</taxon>
    </lineage>
</organism>
<dbReference type="EMBL" id="MUBC01000064">
    <property type="protein sequence ID" value="ONM42534.1"/>
    <property type="molecule type" value="Genomic_DNA"/>
</dbReference>
<name>A0A1S8DAV6_9GAMM</name>
<dbReference type="Proteomes" id="UP000242847">
    <property type="component" value="Unassembled WGS sequence"/>
</dbReference>
<evidence type="ECO:0000313" key="1">
    <source>
        <dbReference type="EMBL" id="ONM42534.1"/>
    </source>
</evidence>
<dbReference type="RefSeq" id="WP_083729208.1">
    <property type="nucleotide sequence ID" value="NZ_FOUD01000015.1"/>
</dbReference>
<proteinExistence type="predicted"/>
<comment type="caution">
    <text evidence="1">The sequence shown here is derived from an EMBL/GenBank/DDBJ whole genome shotgun (WGS) entry which is preliminary data.</text>
</comment>
<evidence type="ECO:0000313" key="2">
    <source>
        <dbReference type="Proteomes" id="UP000242847"/>
    </source>
</evidence>
<accession>A0A1S8DAV6</accession>
<keyword evidence="2" id="KW-1185">Reference proteome</keyword>
<sequence>MGAYKSRRRWLAERWVAGKQAELGARWDALREQLLPASWPRRMQRVAELSEGETVSWQPRAGSSSAELLVWVEQLPGFQRRWLAALLDAPSAGPVTLIESIERAQLDWRSQVNPLTTHREYAAQLAILAAQMDLQPAAQAAYLENEKQIFTRLDELLFASLPMRLRAQLAGQHATGQGFYLVWWYERLMARAGEPGFELLDIGAADWPDMPPAWLALGWLCGLRLQHQGRS</sequence>
<gene>
    <name evidence="1" type="ORF">BXT89_17510</name>
</gene>
<protein>
    <submittedName>
        <fullName evidence="1">Uncharacterized protein</fullName>
    </submittedName>
</protein>